<dbReference type="InterPro" id="IPR027843">
    <property type="entry name" value="DUF4440"/>
</dbReference>
<evidence type="ECO:0000313" key="3">
    <source>
        <dbReference type="Proteomes" id="UP000540519"/>
    </source>
</evidence>
<dbReference type="Gene3D" id="3.10.450.50">
    <property type="match status" value="1"/>
</dbReference>
<dbReference type="Pfam" id="PF14534">
    <property type="entry name" value="DUF4440"/>
    <property type="match status" value="1"/>
</dbReference>
<dbReference type="AlphaFoldDB" id="A0A7X2ZRT7"/>
<proteinExistence type="predicted"/>
<sequence length="143" mass="16000">MWNKILIYAFVGLFTVLSYSQSSGDKVEIENAVTKLYAAMVSKDKKELQKLTLDGLSYGHSSGTIENKEEYLEAIMTGTFIFSSIVAEDQLIIISRDTGIARHLFVATGTNKGKSANVRIGVMMIWQKKNGKWLLLARQAYKL</sequence>
<reference evidence="2 3" key="1">
    <citation type="journal article" date="2019" name="Mar. Drugs">
        <title>Comparative Genomics and CAZyme Genome Repertoires of Marine Zobellia amurskyensis KMM 3526(T) and Zobellia laminariae KMM 3676(T).</title>
        <authorList>
            <person name="Chernysheva N."/>
            <person name="Bystritskaya E."/>
            <person name="Stenkova A."/>
            <person name="Golovkin I."/>
            <person name="Nedashkovskaya O."/>
            <person name="Isaeva M."/>
        </authorList>
    </citation>
    <scope>NUCLEOTIDE SEQUENCE [LARGE SCALE GENOMIC DNA]</scope>
    <source>
        <strain evidence="2 3">KMM 3526</strain>
    </source>
</reference>
<feature type="domain" description="DUF4440" evidence="1">
    <location>
        <begin position="29"/>
        <end position="135"/>
    </location>
</feature>
<accession>A0A7X2ZRT7</accession>
<gene>
    <name evidence="2" type="ORF">D9O36_05215</name>
</gene>
<evidence type="ECO:0000313" key="2">
    <source>
        <dbReference type="EMBL" id="MUH35232.1"/>
    </source>
</evidence>
<dbReference type="OrthoDB" id="5383110at2"/>
<comment type="caution">
    <text evidence="2">The sequence shown here is derived from an EMBL/GenBank/DDBJ whole genome shotgun (WGS) entry which is preliminary data.</text>
</comment>
<dbReference type="Proteomes" id="UP000540519">
    <property type="component" value="Unassembled WGS sequence"/>
</dbReference>
<dbReference type="RefSeq" id="WP_155599110.1">
    <property type="nucleotide sequence ID" value="NZ_RCNR01000007.1"/>
</dbReference>
<dbReference type="EMBL" id="RCNR01000007">
    <property type="protein sequence ID" value="MUH35232.1"/>
    <property type="molecule type" value="Genomic_DNA"/>
</dbReference>
<name>A0A7X2ZRT7_9FLAO</name>
<dbReference type="SUPFAM" id="SSF54427">
    <property type="entry name" value="NTF2-like"/>
    <property type="match status" value="1"/>
</dbReference>
<organism evidence="2 3">
    <name type="scientific">Zobellia amurskyensis</name>
    <dbReference type="NCBI Taxonomy" id="248905"/>
    <lineage>
        <taxon>Bacteria</taxon>
        <taxon>Pseudomonadati</taxon>
        <taxon>Bacteroidota</taxon>
        <taxon>Flavobacteriia</taxon>
        <taxon>Flavobacteriales</taxon>
        <taxon>Flavobacteriaceae</taxon>
        <taxon>Zobellia</taxon>
    </lineage>
</organism>
<dbReference type="InterPro" id="IPR032710">
    <property type="entry name" value="NTF2-like_dom_sf"/>
</dbReference>
<keyword evidence="3" id="KW-1185">Reference proteome</keyword>
<protein>
    <submittedName>
        <fullName evidence="2">Nuclear transport factor 2 family protein</fullName>
    </submittedName>
</protein>
<evidence type="ECO:0000259" key="1">
    <source>
        <dbReference type="Pfam" id="PF14534"/>
    </source>
</evidence>